<dbReference type="InterPro" id="IPR036390">
    <property type="entry name" value="WH_DNA-bd_sf"/>
</dbReference>
<dbReference type="Proteomes" id="UP000199137">
    <property type="component" value="Unassembled WGS sequence"/>
</dbReference>
<dbReference type="AlphaFoldDB" id="A0A1I5XTZ9"/>
<dbReference type="PANTHER" id="PTHR38445">
    <property type="entry name" value="HTH-TYPE TRANSCRIPTIONAL REPRESSOR YTRA"/>
    <property type="match status" value="1"/>
</dbReference>
<dbReference type="PROSITE" id="PS50949">
    <property type="entry name" value="HTH_GNTR"/>
    <property type="match status" value="1"/>
</dbReference>
<keyword evidence="2 5" id="KW-0238">DNA-binding</keyword>
<dbReference type="OrthoDB" id="4307011at2"/>
<dbReference type="EMBL" id="FOWC01000011">
    <property type="protein sequence ID" value="SFQ35394.1"/>
    <property type="molecule type" value="Genomic_DNA"/>
</dbReference>
<dbReference type="InterPro" id="IPR000524">
    <property type="entry name" value="Tscrpt_reg_HTH_GntR"/>
</dbReference>
<organism evidence="5 6">
    <name type="scientific">Amycolatopsis rubida</name>
    <dbReference type="NCBI Taxonomy" id="112413"/>
    <lineage>
        <taxon>Bacteria</taxon>
        <taxon>Bacillati</taxon>
        <taxon>Actinomycetota</taxon>
        <taxon>Actinomycetes</taxon>
        <taxon>Pseudonocardiales</taxon>
        <taxon>Pseudonocardiaceae</taxon>
        <taxon>Amycolatopsis</taxon>
    </lineage>
</organism>
<evidence type="ECO:0000256" key="3">
    <source>
        <dbReference type="ARBA" id="ARBA00023163"/>
    </source>
</evidence>
<dbReference type="STRING" id="112413.SAMN05421854_11133"/>
<proteinExistence type="predicted"/>
<gene>
    <name evidence="5" type="ORF">SAMN05421854_11133</name>
</gene>
<keyword evidence="3" id="KW-0804">Transcription</keyword>
<sequence length="117" mass="11928">MSISYDPASAVPPFEQVRTSLASQINDGTLAVGTKLPTVRGLAAELGIAPNTVARAYRELEEAGLLETRGRAGTFVGATGDETLSRAQAAAATYAEVIRGLGLSAEQGVAIAAAALR</sequence>
<keyword evidence="1" id="KW-0805">Transcription regulation</keyword>
<dbReference type="RefSeq" id="WP_093575834.1">
    <property type="nucleotide sequence ID" value="NZ_FOWC01000011.1"/>
</dbReference>
<evidence type="ECO:0000259" key="4">
    <source>
        <dbReference type="PROSITE" id="PS50949"/>
    </source>
</evidence>
<feature type="domain" description="HTH gntR-type" evidence="4">
    <location>
        <begin position="11"/>
        <end position="79"/>
    </location>
</feature>
<accession>A0A1I5XTZ9</accession>
<evidence type="ECO:0000256" key="2">
    <source>
        <dbReference type="ARBA" id="ARBA00023125"/>
    </source>
</evidence>
<dbReference type="SUPFAM" id="SSF46785">
    <property type="entry name" value="Winged helix' DNA-binding domain"/>
    <property type="match status" value="1"/>
</dbReference>
<evidence type="ECO:0000256" key="1">
    <source>
        <dbReference type="ARBA" id="ARBA00023015"/>
    </source>
</evidence>
<dbReference type="GO" id="GO:0003700">
    <property type="term" value="F:DNA-binding transcription factor activity"/>
    <property type="evidence" value="ECO:0007669"/>
    <property type="project" value="InterPro"/>
</dbReference>
<reference evidence="5 6" key="1">
    <citation type="submission" date="2016-10" db="EMBL/GenBank/DDBJ databases">
        <authorList>
            <person name="de Groot N.N."/>
        </authorList>
    </citation>
    <scope>NUCLEOTIDE SEQUENCE [LARGE SCALE GENOMIC DNA]</scope>
    <source>
        <strain evidence="5 6">DSM 44637</strain>
    </source>
</reference>
<dbReference type="SMART" id="SM00345">
    <property type="entry name" value="HTH_GNTR"/>
    <property type="match status" value="1"/>
</dbReference>
<dbReference type="Pfam" id="PF00392">
    <property type="entry name" value="GntR"/>
    <property type="match status" value="1"/>
</dbReference>
<dbReference type="Gene3D" id="1.10.10.10">
    <property type="entry name" value="Winged helix-like DNA-binding domain superfamily/Winged helix DNA-binding domain"/>
    <property type="match status" value="1"/>
</dbReference>
<dbReference type="CDD" id="cd07377">
    <property type="entry name" value="WHTH_GntR"/>
    <property type="match status" value="1"/>
</dbReference>
<evidence type="ECO:0000313" key="5">
    <source>
        <dbReference type="EMBL" id="SFQ35394.1"/>
    </source>
</evidence>
<evidence type="ECO:0000313" key="6">
    <source>
        <dbReference type="Proteomes" id="UP000199137"/>
    </source>
</evidence>
<dbReference type="GO" id="GO:0003677">
    <property type="term" value="F:DNA binding"/>
    <property type="evidence" value="ECO:0007669"/>
    <property type="project" value="UniProtKB-KW"/>
</dbReference>
<dbReference type="PANTHER" id="PTHR38445:SF9">
    <property type="entry name" value="HTH-TYPE TRANSCRIPTIONAL REPRESSOR YTRA"/>
    <property type="match status" value="1"/>
</dbReference>
<dbReference type="InterPro" id="IPR036388">
    <property type="entry name" value="WH-like_DNA-bd_sf"/>
</dbReference>
<name>A0A1I5XTZ9_9PSEU</name>
<protein>
    <submittedName>
        <fullName evidence="5">DNA-binding transcriptional regulator YhcF, GntR family</fullName>
    </submittedName>
</protein>